<feature type="compositionally biased region" description="Gly residues" evidence="1">
    <location>
        <begin position="54"/>
        <end position="78"/>
    </location>
</feature>
<name>A0A375BRL8_9BURK</name>
<reference evidence="2" key="1">
    <citation type="submission" date="2018-01" db="EMBL/GenBank/DDBJ databases">
        <authorList>
            <person name="Clerissi C."/>
        </authorList>
    </citation>
    <scope>NUCLEOTIDE SEQUENCE</scope>
    <source>
        <strain evidence="2">Cupriavidus sp. LMG 19464</strain>
    </source>
</reference>
<sequence length="78" mass="8050">MGIGIIRNLVDHDNPVIDNAPAFPNYYSRLQANENKTSPDLCRGGGELRFSTGAGVGTSRTGGAGAVAGGHRQGGRQP</sequence>
<dbReference type="AlphaFoldDB" id="A0A375BRL8"/>
<comment type="caution">
    <text evidence="2">The sequence shown here is derived from an EMBL/GenBank/DDBJ whole genome shotgun (WGS) entry which is preliminary data.</text>
</comment>
<gene>
    <name evidence="2" type="ORF">CBM2587_A230105</name>
</gene>
<evidence type="ECO:0000256" key="1">
    <source>
        <dbReference type="SAM" id="MobiDB-lite"/>
    </source>
</evidence>
<protein>
    <submittedName>
        <fullName evidence="2">Uncharacterized protein</fullName>
    </submittedName>
</protein>
<dbReference type="Proteomes" id="UP000256780">
    <property type="component" value="Chromosome CBM2587_a"/>
</dbReference>
<evidence type="ECO:0000313" key="2">
    <source>
        <dbReference type="EMBL" id="SOY51122.1"/>
    </source>
</evidence>
<organism evidence="2">
    <name type="scientific">Cupriavidus taiwanensis</name>
    <dbReference type="NCBI Taxonomy" id="164546"/>
    <lineage>
        <taxon>Bacteria</taxon>
        <taxon>Pseudomonadati</taxon>
        <taxon>Pseudomonadota</taxon>
        <taxon>Betaproteobacteria</taxon>
        <taxon>Burkholderiales</taxon>
        <taxon>Burkholderiaceae</taxon>
        <taxon>Cupriavidus</taxon>
    </lineage>
</organism>
<feature type="region of interest" description="Disordered" evidence="1">
    <location>
        <begin position="52"/>
        <end position="78"/>
    </location>
</feature>
<accession>A0A375BRL8</accession>
<proteinExistence type="predicted"/>
<dbReference type="EMBL" id="OFSQ01000016">
    <property type="protein sequence ID" value="SOY51122.1"/>
    <property type="molecule type" value="Genomic_DNA"/>
</dbReference>